<dbReference type="EMBL" id="JBFAEG010000060">
    <property type="protein sequence ID" value="MEU5713800.1"/>
    <property type="molecule type" value="Genomic_DNA"/>
</dbReference>
<comment type="caution">
    <text evidence="2">The sequence shown here is derived from an EMBL/GenBank/DDBJ whole genome shotgun (WGS) entry which is preliminary data.</text>
</comment>
<evidence type="ECO:0000313" key="3">
    <source>
        <dbReference type="Proteomes" id="UP001551011"/>
    </source>
</evidence>
<name>A0ABV3AQH9_9ACTN</name>
<evidence type="ECO:0000256" key="1">
    <source>
        <dbReference type="SAM" id="MobiDB-lite"/>
    </source>
</evidence>
<evidence type="ECO:0000313" key="2">
    <source>
        <dbReference type="EMBL" id="MEU5713800.1"/>
    </source>
</evidence>
<feature type="region of interest" description="Disordered" evidence="1">
    <location>
        <begin position="143"/>
        <end position="167"/>
    </location>
</feature>
<dbReference type="InterPro" id="IPR013325">
    <property type="entry name" value="RNA_pol_sigma_r2"/>
</dbReference>
<proteinExistence type="predicted"/>
<dbReference type="InterPro" id="IPR052704">
    <property type="entry name" value="ECF_Sigma-70_Domain"/>
</dbReference>
<gene>
    <name evidence="2" type="ORF">AB0H04_44595</name>
</gene>
<dbReference type="PANTHER" id="PTHR30173:SF43">
    <property type="entry name" value="ECF RNA POLYMERASE SIGMA FACTOR SIGI-RELATED"/>
    <property type="match status" value="1"/>
</dbReference>
<dbReference type="InterPro" id="IPR032710">
    <property type="entry name" value="NTF2-like_dom_sf"/>
</dbReference>
<reference evidence="2 3" key="1">
    <citation type="submission" date="2024-06" db="EMBL/GenBank/DDBJ databases">
        <title>The Natural Products Discovery Center: Release of the First 8490 Sequenced Strains for Exploring Actinobacteria Biosynthetic Diversity.</title>
        <authorList>
            <person name="Kalkreuter E."/>
            <person name="Kautsar S.A."/>
            <person name="Yang D."/>
            <person name="Bader C.D."/>
            <person name="Teijaro C.N."/>
            <person name="Fluegel L."/>
            <person name="Davis C.M."/>
            <person name="Simpson J.R."/>
            <person name="Lauterbach L."/>
            <person name="Steele A.D."/>
            <person name="Gui C."/>
            <person name="Meng S."/>
            <person name="Li G."/>
            <person name="Viehrig K."/>
            <person name="Ye F."/>
            <person name="Su P."/>
            <person name="Kiefer A.F."/>
            <person name="Nichols A."/>
            <person name="Cepeda A.J."/>
            <person name="Yan W."/>
            <person name="Fan B."/>
            <person name="Jiang Y."/>
            <person name="Adhikari A."/>
            <person name="Zheng C.-J."/>
            <person name="Schuster L."/>
            <person name="Cowan T.M."/>
            <person name="Smanski M.J."/>
            <person name="Chevrette M.G."/>
            <person name="De Carvalho L.P.S."/>
            <person name="Shen B."/>
        </authorList>
    </citation>
    <scope>NUCLEOTIDE SEQUENCE [LARGE SCALE GENOMIC DNA]</scope>
    <source>
        <strain evidence="2 3">NPDC020594</strain>
    </source>
</reference>
<dbReference type="SUPFAM" id="SSF88946">
    <property type="entry name" value="Sigma2 domain of RNA polymerase sigma factors"/>
    <property type="match status" value="1"/>
</dbReference>
<organism evidence="2 3">
    <name type="scientific">Streptomyces flaveolus</name>
    <dbReference type="NCBI Taxonomy" id="67297"/>
    <lineage>
        <taxon>Bacteria</taxon>
        <taxon>Bacillati</taxon>
        <taxon>Actinomycetota</taxon>
        <taxon>Actinomycetes</taxon>
        <taxon>Kitasatosporales</taxon>
        <taxon>Streptomycetaceae</taxon>
        <taxon>Streptomyces</taxon>
    </lineage>
</organism>
<feature type="compositionally biased region" description="Basic and acidic residues" evidence="1">
    <location>
        <begin position="144"/>
        <end position="153"/>
    </location>
</feature>
<dbReference type="RefSeq" id="WP_030654652.1">
    <property type="nucleotide sequence ID" value="NZ_JBFAEG010000060.1"/>
</dbReference>
<sequence>MEPVGDTLPIAELLDERRHLLEVAQWMLGSRIAAERVADEAYRRWYGLSDNQRARITAPRAWLTQVVGGICLGRLALSGRREDAQGSLSGRGQRVSGLEGEASAVLLRTSDTLSPAERATFVLNDAFGMTPGTVADIVGQSGAERVDPADRARQSHRARRAQPTSPRWQDEIARAVRHACADGDADRLAFLLAPEATAYFDGGGKVRALTRPVTGGERVARSLLTLLAGHPRTTLHTHPVNGRTGLVVRHDDQVAAVITLDIAGSRVVQVLVVLNPDKLRRWNRPGP</sequence>
<dbReference type="PANTHER" id="PTHR30173">
    <property type="entry name" value="SIGMA 19 FACTOR"/>
    <property type="match status" value="1"/>
</dbReference>
<dbReference type="Proteomes" id="UP001551011">
    <property type="component" value="Unassembled WGS sequence"/>
</dbReference>
<keyword evidence="3" id="KW-1185">Reference proteome</keyword>
<protein>
    <submittedName>
        <fullName evidence="2">RNA polymerase subunit sigma</fullName>
    </submittedName>
</protein>
<accession>A0ABV3AQH9</accession>
<dbReference type="SUPFAM" id="SSF54427">
    <property type="entry name" value="NTF2-like"/>
    <property type="match status" value="1"/>
</dbReference>